<evidence type="ECO:0000313" key="6">
    <source>
        <dbReference type="Proteomes" id="UP000584867"/>
    </source>
</evidence>
<evidence type="ECO:0000256" key="1">
    <source>
        <dbReference type="SAM" id="Coils"/>
    </source>
</evidence>
<dbReference type="Pfam" id="PF13807">
    <property type="entry name" value="GNVR"/>
    <property type="match status" value="1"/>
</dbReference>
<evidence type="ECO:0000313" key="5">
    <source>
        <dbReference type="EMBL" id="MBB5061890.1"/>
    </source>
</evidence>
<keyword evidence="3" id="KW-1133">Transmembrane helix</keyword>
<dbReference type="AlphaFoldDB" id="A0A7W7ZL17"/>
<proteinExistence type="predicted"/>
<gene>
    <name evidence="5" type="ORF">HDF15_000215</name>
</gene>
<reference evidence="5 6" key="1">
    <citation type="submission" date="2020-08" db="EMBL/GenBank/DDBJ databases">
        <title>Genomic Encyclopedia of Type Strains, Phase IV (KMG-V): Genome sequencing to study the core and pangenomes of soil and plant-associated prokaryotes.</title>
        <authorList>
            <person name="Whitman W."/>
        </authorList>
    </citation>
    <scope>NUCLEOTIDE SEQUENCE [LARGE SCALE GENOMIC DNA]</scope>
    <source>
        <strain evidence="5 6">X5P3</strain>
    </source>
</reference>
<dbReference type="GO" id="GO:0005886">
    <property type="term" value="C:plasma membrane"/>
    <property type="evidence" value="ECO:0007669"/>
    <property type="project" value="TreeGrafter"/>
</dbReference>
<name>A0A7W7ZL17_9BACT</name>
<dbReference type="RefSeq" id="WP_184252420.1">
    <property type="nucleotide sequence ID" value="NZ_JACHIO010000001.1"/>
</dbReference>
<dbReference type="PANTHER" id="PTHR32309:SF13">
    <property type="entry name" value="FERRIC ENTEROBACTIN TRANSPORT PROTEIN FEPE"/>
    <property type="match status" value="1"/>
</dbReference>
<evidence type="ECO:0000259" key="4">
    <source>
        <dbReference type="Pfam" id="PF13807"/>
    </source>
</evidence>
<comment type="caution">
    <text evidence="5">The sequence shown here is derived from an EMBL/GenBank/DDBJ whole genome shotgun (WGS) entry which is preliminary data.</text>
</comment>
<keyword evidence="3" id="KW-0472">Membrane</keyword>
<feature type="compositionally biased region" description="Low complexity" evidence="2">
    <location>
        <begin position="308"/>
        <end position="322"/>
    </location>
</feature>
<dbReference type="InterPro" id="IPR050445">
    <property type="entry name" value="Bact_polysacc_biosynth/exp"/>
</dbReference>
<sequence>MRNSSPPLEVGIARWIEVMRRNLLLASIVALGVFGIAAVVIAKLPNVYRAETRILVNPQRISDKYVSSTVSMGPAERLNTLSQQILSTSRLEAITTELNLYPKERQALGRDRVIDLMRHHITIDLKQSSDGPSAFTISYTGGSAQEVATVTNRLAASFIDWNLRDREQEAQGTTLFLEKELATSKSELDALEERLRVYKVQHLGQLPNELDANLQTLSRLQVQLQANSDAQNRLDQQALLSRSGSYDASGEQGENPQAGLRSQLVARDVQAHRDLAELHSHYTAAHPDVISKEAEVASLDAQLTQTPASVSSRTRRSGSVASPADAQETSIHHSRDHLAAEQRQIESSINNYQSRVNGVPIREQEISQLLRDYDTAKEHYRSLLEKTYTAQMSMELERGQEGGSFTLLDPAQVPDAPIGPNRPVLYSMFLVASLVAGLLVIALRERLDSTVKSDGELHDILPHIPVLGLIPRISKTIVNRSPAQPTLRRAS</sequence>
<dbReference type="InterPro" id="IPR032807">
    <property type="entry name" value="GNVR"/>
</dbReference>
<organism evidence="5 6">
    <name type="scientific">Granulicella mallensis</name>
    <dbReference type="NCBI Taxonomy" id="940614"/>
    <lineage>
        <taxon>Bacteria</taxon>
        <taxon>Pseudomonadati</taxon>
        <taxon>Acidobacteriota</taxon>
        <taxon>Terriglobia</taxon>
        <taxon>Terriglobales</taxon>
        <taxon>Acidobacteriaceae</taxon>
        <taxon>Granulicella</taxon>
    </lineage>
</organism>
<feature type="coiled-coil region" evidence="1">
    <location>
        <begin position="174"/>
        <end position="201"/>
    </location>
</feature>
<feature type="transmembrane region" description="Helical" evidence="3">
    <location>
        <begin position="23"/>
        <end position="42"/>
    </location>
</feature>
<evidence type="ECO:0000256" key="3">
    <source>
        <dbReference type="SAM" id="Phobius"/>
    </source>
</evidence>
<dbReference type="PANTHER" id="PTHR32309">
    <property type="entry name" value="TYROSINE-PROTEIN KINASE"/>
    <property type="match status" value="1"/>
</dbReference>
<feature type="transmembrane region" description="Helical" evidence="3">
    <location>
        <begin position="424"/>
        <end position="443"/>
    </location>
</feature>
<feature type="region of interest" description="Disordered" evidence="2">
    <location>
        <begin position="302"/>
        <end position="342"/>
    </location>
</feature>
<keyword evidence="1" id="KW-0175">Coiled coil</keyword>
<keyword evidence="3" id="KW-0812">Transmembrane</keyword>
<feature type="domain" description="Tyrosine-protein kinase G-rich" evidence="4">
    <location>
        <begin position="363"/>
        <end position="445"/>
    </location>
</feature>
<evidence type="ECO:0000256" key="2">
    <source>
        <dbReference type="SAM" id="MobiDB-lite"/>
    </source>
</evidence>
<feature type="compositionally biased region" description="Basic and acidic residues" evidence="2">
    <location>
        <begin position="330"/>
        <end position="342"/>
    </location>
</feature>
<dbReference type="GO" id="GO:0004713">
    <property type="term" value="F:protein tyrosine kinase activity"/>
    <property type="evidence" value="ECO:0007669"/>
    <property type="project" value="TreeGrafter"/>
</dbReference>
<protein>
    <submittedName>
        <fullName evidence="5">Polysaccharide chain length determinant protein (PEP-CTERM system associated)</fullName>
    </submittedName>
</protein>
<dbReference type="Proteomes" id="UP000584867">
    <property type="component" value="Unassembled WGS sequence"/>
</dbReference>
<accession>A0A7W7ZL17</accession>
<dbReference type="EMBL" id="JACHIO010000001">
    <property type="protein sequence ID" value="MBB5061890.1"/>
    <property type="molecule type" value="Genomic_DNA"/>
</dbReference>